<dbReference type="AlphaFoldDB" id="A0A975JFR7"/>
<proteinExistence type="predicted"/>
<keyword evidence="2" id="KW-1185">Reference proteome</keyword>
<reference evidence="1" key="1">
    <citation type="submission" date="2021-04" db="EMBL/GenBank/DDBJ databases">
        <title>Complete genome sequence for Sulfitobacter sp. strain JK7-1.</title>
        <authorList>
            <person name="Park S.-J."/>
        </authorList>
    </citation>
    <scope>NUCLEOTIDE SEQUENCE</scope>
    <source>
        <strain evidence="1">JK7-1</strain>
    </source>
</reference>
<sequence length="93" mass="9607">MKTSATIAGIAAVALIAAAGFYMVEFEQTEEGALPDVNISAEGGNLPEYDAEVGDVDLTSEEVTVETPDVDVTMEESTVTVPGIDVTPPSDDS</sequence>
<dbReference type="RefSeq" id="WP_212705696.1">
    <property type="nucleotide sequence ID" value="NZ_CP073581.1"/>
</dbReference>
<evidence type="ECO:0000313" key="2">
    <source>
        <dbReference type="Proteomes" id="UP000683291"/>
    </source>
</evidence>
<accession>A0A975JFR7</accession>
<dbReference type="Proteomes" id="UP000683291">
    <property type="component" value="Chromosome 1"/>
</dbReference>
<gene>
    <name evidence="1" type="ORF">KDD17_05795</name>
</gene>
<dbReference type="EMBL" id="CP073581">
    <property type="protein sequence ID" value="QUJ77502.1"/>
    <property type="molecule type" value="Genomic_DNA"/>
</dbReference>
<organism evidence="1 2">
    <name type="scientific">Sulfitobacter albidus</name>
    <dbReference type="NCBI Taxonomy" id="2829501"/>
    <lineage>
        <taxon>Bacteria</taxon>
        <taxon>Pseudomonadati</taxon>
        <taxon>Pseudomonadota</taxon>
        <taxon>Alphaproteobacteria</taxon>
        <taxon>Rhodobacterales</taxon>
        <taxon>Roseobacteraceae</taxon>
        <taxon>Sulfitobacter</taxon>
    </lineage>
</organism>
<protein>
    <submittedName>
        <fullName evidence="1">Uncharacterized protein</fullName>
    </submittedName>
</protein>
<dbReference type="KEGG" id="sual:KDD17_05795"/>
<evidence type="ECO:0000313" key="1">
    <source>
        <dbReference type="EMBL" id="QUJ77502.1"/>
    </source>
</evidence>
<name>A0A975JFR7_9RHOB</name>